<accession>D9R4M3</accession>
<gene>
    <name evidence="5" type="ordered locus">Closa_0579</name>
</gene>
<dbReference type="EMBL" id="CP002109">
    <property type="protein sequence ID" value="ADL03207.1"/>
    <property type="molecule type" value="Genomic_DNA"/>
</dbReference>
<dbReference type="KEGG" id="csh:Closa_0579"/>
<feature type="compositionally biased region" description="Polar residues" evidence="2">
    <location>
        <begin position="81"/>
        <end position="105"/>
    </location>
</feature>
<feature type="compositionally biased region" description="Polar residues" evidence="2">
    <location>
        <begin position="234"/>
        <end position="255"/>
    </location>
</feature>
<feature type="region of interest" description="Disordered" evidence="2">
    <location>
        <begin position="647"/>
        <end position="808"/>
    </location>
</feature>
<dbReference type="PANTHER" id="PTHR33392:SF6">
    <property type="entry name" value="POLYISOPRENYL-TEICHOIC ACID--PEPTIDOGLYCAN TEICHOIC ACID TRANSFERASE TAGU"/>
    <property type="match status" value="1"/>
</dbReference>
<feature type="compositionally biased region" description="Low complexity" evidence="2">
    <location>
        <begin position="758"/>
        <end position="772"/>
    </location>
</feature>
<dbReference type="STRING" id="610130.Closa_0579"/>
<dbReference type="AlphaFoldDB" id="D9R4M3"/>
<keyword evidence="6" id="KW-1185">Reference proteome</keyword>
<evidence type="ECO:0000256" key="2">
    <source>
        <dbReference type="SAM" id="MobiDB-lite"/>
    </source>
</evidence>
<feature type="transmembrane region" description="Helical" evidence="3">
    <location>
        <begin position="315"/>
        <end position="335"/>
    </location>
</feature>
<feature type="compositionally biased region" description="Polar residues" evidence="2">
    <location>
        <begin position="782"/>
        <end position="791"/>
    </location>
</feature>
<evidence type="ECO:0000313" key="6">
    <source>
        <dbReference type="Proteomes" id="UP000001662"/>
    </source>
</evidence>
<evidence type="ECO:0000259" key="4">
    <source>
        <dbReference type="Pfam" id="PF03816"/>
    </source>
</evidence>
<feature type="compositionally biased region" description="Polar residues" evidence="2">
    <location>
        <begin position="203"/>
        <end position="225"/>
    </location>
</feature>
<reference evidence="5" key="1">
    <citation type="submission" date="2010-07" db="EMBL/GenBank/DDBJ databases">
        <title>Complete sequence of Clostridium saccharolyticum WM1.</title>
        <authorList>
            <consortium name="US DOE Joint Genome Institute"/>
            <person name="Lucas S."/>
            <person name="Copeland A."/>
            <person name="Lapidus A."/>
            <person name="Cheng J.-F."/>
            <person name="Bruce D."/>
            <person name="Goodwin L."/>
            <person name="Pitluck S."/>
            <person name="Chertkov O."/>
            <person name="Detter J.C."/>
            <person name="Han C."/>
            <person name="Tapia R."/>
            <person name="Land M."/>
            <person name="Hauser L."/>
            <person name="Chang Y.-J."/>
            <person name="Jeffries C."/>
            <person name="Kyrpides N."/>
            <person name="Ivanova N."/>
            <person name="Mikhailova N."/>
            <person name="Mouttaki H."/>
            <person name="Lin L."/>
            <person name="Zhou J."/>
            <person name="Hemme C.L."/>
            <person name="Woyke T."/>
        </authorList>
    </citation>
    <scope>NUCLEOTIDE SEQUENCE [LARGE SCALE GENOMIC DNA]</scope>
    <source>
        <strain evidence="5">WM1</strain>
    </source>
</reference>
<feature type="compositionally biased region" description="Basic and acidic residues" evidence="2">
    <location>
        <begin position="713"/>
        <end position="724"/>
    </location>
</feature>
<dbReference type="Proteomes" id="UP000001662">
    <property type="component" value="Chromosome"/>
</dbReference>
<feature type="compositionally biased region" description="Acidic residues" evidence="2">
    <location>
        <begin position="23"/>
        <end position="40"/>
    </location>
</feature>
<feature type="compositionally biased region" description="Polar residues" evidence="2">
    <location>
        <begin position="725"/>
        <end position="752"/>
    </location>
</feature>
<evidence type="ECO:0000256" key="1">
    <source>
        <dbReference type="ARBA" id="ARBA00006068"/>
    </source>
</evidence>
<dbReference type="Pfam" id="PF03816">
    <property type="entry name" value="LytR_cpsA_psr"/>
    <property type="match status" value="1"/>
</dbReference>
<keyword evidence="3" id="KW-1133">Transmembrane helix</keyword>
<name>D9R4M3_LACSW</name>
<evidence type="ECO:0000313" key="5">
    <source>
        <dbReference type="EMBL" id="ADL03207.1"/>
    </source>
</evidence>
<dbReference type="eggNOG" id="COG1316">
    <property type="taxonomic scope" value="Bacteria"/>
</dbReference>
<feature type="domain" description="Cell envelope-related transcriptional attenuator" evidence="4">
    <location>
        <begin position="389"/>
        <end position="546"/>
    </location>
</feature>
<feature type="compositionally biased region" description="Low complexity" evidence="2">
    <location>
        <begin position="138"/>
        <end position="170"/>
    </location>
</feature>
<feature type="compositionally biased region" description="Basic and acidic residues" evidence="2">
    <location>
        <begin position="11"/>
        <end position="22"/>
    </location>
</feature>
<organism evidence="5 6">
    <name type="scientific">Lacrimispora saccharolytica (strain ATCC 35040 / DSM 2544 / NRCC 2533 / WM1)</name>
    <name type="common">Clostridium saccharolyticum</name>
    <dbReference type="NCBI Taxonomy" id="610130"/>
    <lineage>
        <taxon>Bacteria</taxon>
        <taxon>Bacillati</taxon>
        <taxon>Bacillota</taxon>
        <taxon>Clostridia</taxon>
        <taxon>Lachnospirales</taxon>
        <taxon>Lachnospiraceae</taxon>
        <taxon>Lacrimispora</taxon>
    </lineage>
</organism>
<dbReference type="PaxDb" id="610130-Closa_0579"/>
<proteinExistence type="inferred from homology"/>
<dbReference type="NCBIfam" id="TIGR00350">
    <property type="entry name" value="lytR_cpsA_psr"/>
    <property type="match status" value="1"/>
</dbReference>
<dbReference type="HOGENOM" id="CLU_016486_0_0_9"/>
<dbReference type="PANTHER" id="PTHR33392">
    <property type="entry name" value="POLYISOPRENYL-TEICHOIC ACID--PEPTIDOGLYCAN TEICHOIC ACID TRANSFERASE TAGU"/>
    <property type="match status" value="1"/>
</dbReference>
<dbReference type="InterPro" id="IPR004474">
    <property type="entry name" value="LytR_CpsA_psr"/>
</dbReference>
<feature type="compositionally biased region" description="Polar residues" evidence="2">
    <location>
        <begin position="171"/>
        <end position="180"/>
    </location>
</feature>
<sequence>MRNEFDDEAGREDIRIRKRGFESEPDPSDDDYYLDDDYDDYQERQYSRTNQTEIRNDTIKKAGDTAGGQSRSGERARSTDRPQTASGSSHIAFKGQTSSGVGPNNSRGTAAGRSGSGDSQGNAGSRSTSGNSNSQRTSGSRSASGNSSSQGPTGSRSTSGNSSSQGATGSRSAAGNSNGQGTLGGRSAAGSSNGQGIPGSRSAAGNSNGQGATGSRSAAGNSNGQGTLGGRSAAGNSNGQGATGSRSAAGNSNGQGIPGSRSAAGNSSRQGTSKGQIVIGDGGIRQQQRMPGPEKSVAASRSAAQAEKKRKVRRIVIMVILELFTLAGIFAYAYVARLMGSIQRPDDFNENQVRNEIMSPEQKKHMTGYRNIAIFGVDSRDGNVNKGTNADVIMICNINRDTGEIRLVSVFRDTYLNTGNGNAYNKINAAYATGGAAQALAALNKNLDLDISEYVTFNWKSVADGINMLGGVDIDVTKAEFRYINSFITETVEKTGVPSVHLKSSGMNHLDGVQAVAYARLRKMDTDFARTERQRLVIQKTFEKAKKADLGLLNRILLMEVDQIGSNLTFSDFTELLLDISKYHIGQTGGFPFTRGDMTIGKRGDCVIPQTLETNVSQLHKLLFDKEDYEPSAMVKKISAKIAADSGMYKQGSGGGKASKDDEDDTKKTTEETKPDKTTGAVESSSQDGATGATDENGKPGKPTDSPDGSTGETKETRPGETRPSESTSGSTKPGETKPSHTTSAAETTTGSHGPGTGQTTAAEETTAPQTTSAGPGGPGETASSQPSNGGASPGTEVPVVSAPPTGN</sequence>
<keyword evidence="3" id="KW-0812">Transmembrane</keyword>
<dbReference type="RefSeq" id="WP_013271303.1">
    <property type="nucleotide sequence ID" value="NC_014376.1"/>
</dbReference>
<feature type="compositionally biased region" description="Low complexity" evidence="2">
    <location>
        <begin position="106"/>
        <end position="119"/>
    </location>
</feature>
<comment type="similarity">
    <text evidence="1">Belongs to the LytR/CpsA/Psr (LCP) family.</text>
</comment>
<feature type="compositionally biased region" description="Basic and acidic residues" evidence="2">
    <location>
        <begin position="665"/>
        <end position="677"/>
    </location>
</feature>
<evidence type="ECO:0000256" key="3">
    <source>
        <dbReference type="SAM" id="Phobius"/>
    </source>
</evidence>
<feature type="compositionally biased region" description="Basic and acidic residues" evidence="2">
    <location>
        <begin position="54"/>
        <end position="63"/>
    </location>
</feature>
<keyword evidence="3" id="KW-0472">Membrane</keyword>
<dbReference type="InterPro" id="IPR050922">
    <property type="entry name" value="LytR/CpsA/Psr_CW_biosynth"/>
</dbReference>
<feature type="compositionally biased region" description="Polar residues" evidence="2">
    <location>
        <begin position="263"/>
        <end position="275"/>
    </location>
</feature>
<protein>
    <submittedName>
        <fullName evidence="5">Cell envelope-related transcriptional attenuator</fullName>
    </submittedName>
</protein>
<dbReference type="Gene3D" id="3.40.630.190">
    <property type="entry name" value="LCP protein"/>
    <property type="match status" value="1"/>
</dbReference>
<dbReference type="OrthoDB" id="27330at2"/>
<feature type="region of interest" description="Disordered" evidence="2">
    <location>
        <begin position="1"/>
        <end position="305"/>
    </location>
</feature>
<feature type="compositionally biased region" description="Polar residues" evidence="2">
    <location>
        <begin position="120"/>
        <end position="137"/>
    </location>
</feature>
<feature type="compositionally biased region" description="Acidic residues" evidence="2">
    <location>
        <begin position="1"/>
        <end position="10"/>
    </location>
</feature>